<gene>
    <name evidence="1" type="ORF">SAMN04488515_3082</name>
</gene>
<dbReference type="RefSeq" id="WP_089996657.1">
    <property type="nucleotide sequence ID" value="NZ_FOIZ01000002.1"/>
</dbReference>
<dbReference type="OrthoDB" id="7916272at2"/>
<dbReference type="STRING" id="364200.SAMN04488515_3082"/>
<organism evidence="1 2">
    <name type="scientific">Cognatiyoonia koreensis</name>
    <dbReference type="NCBI Taxonomy" id="364200"/>
    <lineage>
        <taxon>Bacteria</taxon>
        <taxon>Pseudomonadati</taxon>
        <taxon>Pseudomonadota</taxon>
        <taxon>Alphaproteobacteria</taxon>
        <taxon>Rhodobacterales</taxon>
        <taxon>Paracoccaceae</taxon>
        <taxon>Cognatiyoonia</taxon>
    </lineage>
</organism>
<reference evidence="1 2" key="1">
    <citation type="submission" date="2016-10" db="EMBL/GenBank/DDBJ databases">
        <authorList>
            <person name="de Groot N.N."/>
        </authorList>
    </citation>
    <scope>NUCLEOTIDE SEQUENCE [LARGE SCALE GENOMIC DNA]</scope>
    <source>
        <strain evidence="1 2">DSM 17925</strain>
    </source>
</reference>
<keyword evidence="2" id="KW-1185">Reference proteome</keyword>
<accession>A0A1I0RQ92</accession>
<protein>
    <submittedName>
        <fullName evidence="1">Uncharacterized protein</fullName>
    </submittedName>
</protein>
<proteinExistence type="predicted"/>
<dbReference type="AlphaFoldDB" id="A0A1I0RQ92"/>
<dbReference type="EMBL" id="FOIZ01000002">
    <property type="protein sequence ID" value="SEW43448.1"/>
    <property type="molecule type" value="Genomic_DNA"/>
</dbReference>
<name>A0A1I0RQ92_9RHOB</name>
<sequence length="86" mass="8889">MTDPFKNHATGMSDPIQAAAEITPDDANALAVATRAIHVGTAGNLRVTLVSGDIVTFPNLGQGWHPLRVAKVWATGTTATAIVGCH</sequence>
<evidence type="ECO:0000313" key="1">
    <source>
        <dbReference type="EMBL" id="SEW43448.1"/>
    </source>
</evidence>
<evidence type="ECO:0000313" key="2">
    <source>
        <dbReference type="Proteomes" id="UP000199167"/>
    </source>
</evidence>
<dbReference type="Proteomes" id="UP000199167">
    <property type="component" value="Unassembled WGS sequence"/>
</dbReference>